<evidence type="ECO:0000313" key="4">
    <source>
        <dbReference type="EMBL" id="GFJ83987.1"/>
    </source>
</evidence>
<dbReference type="PANTHER" id="PTHR36933:SF1">
    <property type="entry name" value="SLL0788 PROTEIN"/>
    <property type="match status" value="1"/>
</dbReference>
<dbReference type="Gene3D" id="1.20.1260.10">
    <property type="match status" value="1"/>
</dbReference>
<feature type="region of interest" description="Disordered" evidence="1">
    <location>
        <begin position="30"/>
        <end position="51"/>
    </location>
</feature>
<feature type="compositionally biased region" description="Low complexity" evidence="1">
    <location>
        <begin position="34"/>
        <end position="51"/>
    </location>
</feature>
<reference evidence="4 5" key="2">
    <citation type="submission" date="2020-03" db="EMBL/GenBank/DDBJ databases">
        <authorList>
            <person name="Ichikawa N."/>
            <person name="Kimura A."/>
            <person name="Kitahashi Y."/>
            <person name="Uohara A."/>
        </authorList>
    </citation>
    <scope>NUCLEOTIDE SEQUENCE [LARGE SCALE GENOMIC DNA]</scope>
    <source>
        <strain evidence="4 5">NBRC 108639</strain>
    </source>
</reference>
<dbReference type="EMBL" id="BLPF01000003">
    <property type="protein sequence ID" value="GFJ83987.1"/>
    <property type="molecule type" value="Genomic_DNA"/>
</dbReference>
<dbReference type="PANTHER" id="PTHR36933">
    <property type="entry name" value="SLL0788 PROTEIN"/>
    <property type="match status" value="1"/>
</dbReference>
<evidence type="ECO:0000313" key="5">
    <source>
        <dbReference type="Proteomes" id="UP000482800"/>
    </source>
</evidence>
<feature type="domain" description="DUF305" evidence="3">
    <location>
        <begin position="60"/>
        <end position="205"/>
    </location>
</feature>
<dbReference type="Proteomes" id="UP000482800">
    <property type="component" value="Unassembled WGS sequence"/>
</dbReference>
<evidence type="ECO:0000259" key="3">
    <source>
        <dbReference type="Pfam" id="PF03713"/>
    </source>
</evidence>
<organism evidence="4 5">
    <name type="scientific">Phytohabitans houttuyneae</name>
    <dbReference type="NCBI Taxonomy" id="1076126"/>
    <lineage>
        <taxon>Bacteria</taxon>
        <taxon>Bacillati</taxon>
        <taxon>Actinomycetota</taxon>
        <taxon>Actinomycetes</taxon>
        <taxon>Micromonosporales</taxon>
        <taxon>Micromonosporaceae</taxon>
    </lineage>
</organism>
<reference evidence="4 5" key="1">
    <citation type="submission" date="2020-03" db="EMBL/GenBank/DDBJ databases">
        <title>Whole genome shotgun sequence of Phytohabitans houttuyneae NBRC 108639.</title>
        <authorList>
            <person name="Komaki H."/>
            <person name="Tamura T."/>
        </authorList>
    </citation>
    <scope>NUCLEOTIDE SEQUENCE [LARGE SCALE GENOMIC DNA]</scope>
    <source>
        <strain evidence="4 5">NBRC 108639</strain>
    </source>
</reference>
<comment type="caution">
    <text evidence="4">The sequence shown here is derived from an EMBL/GenBank/DDBJ whole genome shotgun (WGS) entry which is preliminary data.</text>
</comment>
<dbReference type="PROSITE" id="PS51257">
    <property type="entry name" value="PROKAR_LIPOPROTEIN"/>
    <property type="match status" value="1"/>
</dbReference>
<protein>
    <submittedName>
        <fullName evidence="4">Lipoprotein</fullName>
    </submittedName>
</protein>
<gene>
    <name evidence="4" type="ORF">Phou_081670</name>
</gene>
<sequence length="208" mass="21549">MRSSSAIRRAAGVIAVATALAFTGGCGGDHDSGGHSTDQQTAVSAGASAATDAARHNDADVAFAQGMIPHHQQAVEMAELAATRAASPKVKDLAAKIAAAQGPEITQMTGLLSAWGASPPVTSRGHDTHEGMPGMMSDADVSALEKASGRGFDMKFLEMMIKHHEGALQMAATQQRQGQNPEATALSRKIETDQTAEIQQMQAMLTTV</sequence>
<accession>A0A6V8KQE6</accession>
<dbReference type="Pfam" id="PF03713">
    <property type="entry name" value="DUF305"/>
    <property type="match status" value="1"/>
</dbReference>
<dbReference type="AlphaFoldDB" id="A0A6V8KQE6"/>
<keyword evidence="2" id="KW-0732">Signal</keyword>
<name>A0A6V8KQE6_9ACTN</name>
<dbReference type="InterPro" id="IPR012347">
    <property type="entry name" value="Ferritin-like"/>
</dbReference>
<evidence type="ECO:0000256" key="2">
    <source>
        <dbReference type="SAM" id="SignalP"/>
    </source>
</evidence>
<dbReference type="RefSeq" id="WP_173067121.1">
    <property type="nucleotide sequence ID" value="NZ_BAABGO010000038.1"/>
</dbReference>
<keyword evidence="5" id="KW-1185">Reference proteome</keyword>
<feature type="chain" id="PRO_5039502546" evidence="2">
    <location>
        <begin position="22"/>
        <end position="208"/>
    </location>
</feature>
<feature type="signal peptide" evidence="2">
    <location>
        <begin position="1"/>
        <end position="21"/>
    </location>
</feature>
<proteinExistence type="predicted"/>
<keyword evidence="4" id="KW-0449">Lipoprotein</keyword>
<dbReference type="InterPro" id="IPR005183">
    <property type="entry name" value="DUF305_CopM-like"/>
</dbReference>
<evidence type="ECO:0000256" key="1">
    <source>
        <dbReference type="SAM" id="MobiDB-lite"/>
    </source>
</evidence>